<keyword evidence="2" id="KW-1185">Reference proteome</keyword>
<dbReference type="Proteomes" id="UP000250369">
    <property type="component" value="Unassembled WGS sequence"/>
</dbReference>
<dbReference type="AlphaFoldDB" id="A0A329MRR8"/>
<evidence type="ECO:0000313" key="2">
    <source>
        <dbReference type="Proteomes" id="UP000250369"/>
    </source>
</evidence>
<protein>
    <submittedName>
        <fullName evidence="1">Uncharacterized protein</fullName>
    </submittedName>
</protein>
<organism evidence="1 2">
    <name type="scientific">Paenibacillus contaminans</name>
    <dbReference type="NCBI Taxonomy" id="450362"/>
    <lineage>
        <taxon>Bacteria</taxon>
        <taxon>Bacillati</taxon>
        <taxon>Bacillota</taxon>
        <taxon>Bacilli</taxon>
        <taxon>Bacillales</taxon>
        <taxon>Paenibacillaceae</taxon>
        <taxon>Paenibacillus</taxon>
    </lineage>
</organism>
<name>A0A329MRR8_9BACL</name>
<dbReference type="EMBL" id="QMFB01000002">
    <property type="protein sequence ID" value="RAV22252.1"/>
    <property type="molecule type" value="Genomic_DNA"/>
</dbReference>
<proteinExistence type="predicted"/>
<sequence>MRLAGITQEPLKSVILTLAAFGFKKIPANRRFDTAFWKIVQNQKMSIDAENVQMIILPKKTETRCAAATGLSFWKKGNGFLVDSFK</sequence>
<reference evidence="1 2" key="1">
    <citation type="journal article" date="2009" name="Int. J. Syst. Evol. Microbiol.">
        <title>Paenibacillus contaminans sp. nov., isolated from a contaminated laboratory plate.</title>
        <authorList>
            <person name="Chou J.H."/>
            <person name="Lee J.H."/>
            <person name="Lin M.C."/>
            <person name="Chang P.S."/>
            <person name="Arun A.B."/>
            <person name="Young C.C."/>
            <person name="Chen W.M."/>
        </authorList>
    </citation>
    <scope>NUCLEOTIDE SEQUENCE [LARGE SCALE GENOMIC DNA]</scope>
    <source>
        <strain evidence="1 2">CKOBP-6</strain>
    </source>
</reference>
<accession>A0A329MRR8</accession>
<comment type="caution">
    <text evidence="1">The sequence shown here is derived from an EMBL/GenBank/DDBJ whole genome shotgun (WGS) entry which is preliminary data.</text>
</comment>
<evidence type="ECO:0000313" key="1">
    <source>
        <dbReference type="EMBL" id="RAV22252.1"/>
    </source>
</evidence>
<gene>
    <name evidence="1" type="ORF">DQG23_04680</name>
</gene>